<dbReference type="InterPro" id="IPR012910">
    <property type="entry name" value="Plug_dom"/>
</dbReference>
<dbReference type="PROSITE" id="PS52016">
    <property type="entry name" value="TONB_DEPENDENT_REC_3"/>
    <property type="match status" value="1"/>
</dbReference>
<feature type="chain" id="PRO_5010381004" evidence="2">
    <location>
        <begin position="21"/>
        <end position="925"/>
    </location>
</feature>
<evidence type="ECO:0000256" key="2">
    <source>
        <dbReference type="SAM" id="SignalP"/>
    </source>
</evidence>
<dbReference type="Proteomes" id="UP000182257">
    <property type="component" value="Unassembled WGS sequence"/>
</dbReference>
<name>A0A1H3X3T6_XYLRU</name>
<organism evidence="4 5">
    <name type="scientific">Xylanibacter ruminicola</name>
    <name type="common">Prevotella ruminicola</name>
    <dbReference type="NCBI Taxonomy" id="839"/>
    <lineage>
        <taxon>Bacteria</taxon>
        <taxon>Pseudomonadati</taxon>
        <taxon>Bacteroidota</taxon>
        <taxon>Bacteroidia</taxon>
        <taxon>Bacteroidales</taxon>
        <taxon>Prevotellaceae</taxon>
        <taxon>Xylanibacter</taxon>
    </lineage>
</organism>
<dbReference type="InterPro" id="IPR023996">
    <property type="entry name" value="TonB-dep_OMP_SusC/RagA"/>
</dbReference>
<evidence type="ECO:0000256" key="1">
    <source>
        <dbReference type="PROSITE-ProRule" id="PRU01360"/>
    </source>
</evidence>
<comment type="similarity">
    <text evidence="1">Belongs to the TonB-dependent receptor family.</text>
</comment>
<proteinExistence type="inferred from homology"/>
<keyword evidence="1" id="KW-0812">Transmembrane</keyword>
<feature type="signal peptide" evidence="2">
    <location>
        <begin position="1"/>
        <end position="20"/>
    </location>
</feature>
<dbReference type="EMBL" id="FNRF01000001">
    <property type="protein sequence ID" value="SDZ93188.1"/>
    <property type="molecule type" value="Genomic_DNA"/>
</dbReference>
<dbReference type="NCBIfam" id="TIGR04056">
    <property type="entry name" value="OMP_RagA_SusC"/>
    <property type="match status" value="1"/>
</dbReference>
<dbReference type="AlphaFoldDB" id="A0A1H3X3T6"/>
<keyword evidence="1" id="KW-0472">Membrane</keyword>
<dbReference type="Pfam" id="PF07715">
    <property type="entry name" value="Plug"/>
    <property type="match status" value="1"/>
</dbReference>
<evidence type="ECO:0000313" key="4">
    <source>
        <dbReference type="EMBL" id="SDZ93188.1"/>
    </source>
</evidence>
<gene>
    <name evidence="4" type="ORF">SAMN05216462_0027</name>
</gene>
<dbReference type="InterPro" id="IPR037066">
    <property type="entry name" value="Plug_dom_sf"/>
</dbReference>
<sequence length="925" mass="102343">MKTNRMLIVAAVAFSLTANAQVRLNDKNANAYDLGYGVEISDFFSTASATTVTGEELQQTSAANLAQALYGRFPGLTALSTGGFSGDEDKGASFNIRGYHTLNDKSILILVDGYERPINRLTVEEVESVTVLKDAAATALLGHEGINGAILVKTKRGAEGKTHVKAGYGHKFLFSPEFADMVNGYQYVTALNRARINDGLAPAYTEQELNLFKDGSDPYFYPNINWRNLTFKNKAEEDHAYLSVYGGTAKVKYYTHIDYTDARGALRDTKLTDYNAQLRQSKANIRTNLDFNLSKTTLMSVNLFGMFQETKRPSDLGADDAVYAIYSLPASAFPLMTTTGVWGGNETFGDANPIAKIQESGFYKTHQRQLWVDAKLTQSLDFLLKGLNLFVSAGYANSSIYAENMHKAHEYGYERYTGAIGDISHVALTTFGNKETNLTFSNWNAGQWWKAKSSIGLHYKQSFFGDDHFSATAIYTNSGSSADGRGNTIYRRNIMGVFHYDFLNRYIADLVLAGNGSNRTYPTKWAFSPTLSLGWIYANDHEHLLSYGKLRASAGIQHTDYMPTYGMWLPTWDASHGYVIIGNDYSATWGASLGSFPTTDFSQETSTNFNLGTDLRLANALDLSFDAFYQLRSHIMLSASNENSSVVGIQSSYNDVGKVKSYGFEVAAKYAKQIVRDLHLHIGANLSWARNEVTRYIGTPTYPLLDPVGHRVNEAWGLKSAGFFMNQDDVNTSHRQEYSVVTPGDIKYQDLNGDQVINAFDETSLDGPTGIPELNYAFNVGVEYKGLGLNAWFQGTGNYMKTLPSAIWGGMANNGNLSVDYFNNCWDVVGDKALYPRLTTLNSSNNNQASDVWIKPVHFLKMRNVEVYYKVPAKVLSKLSLTGAKVFVQGENLLSFDNVDAMDAEVLSTAYPMFKGVNIGVTLTF</sequence>
<feature type="domain" description="TonB-dependent receptor plug" evidence="3">
    <location>
        <begin position="45"/>
        <end position="149"/>
    </location>
</feature>
<comment type="subcellular location">
    <subcellularLocation>
        <location evidence="1">Cell outer membrane</location>
        <topology evidence="1">Multi-pass membrane protein</topology>
    </subcellularLocation>
</comment>
<evidence type="ECO:0000313" key="5">
    <source>
        <dbReference type="Proteomes" id="UP000182257"/>
    </source>
</evidence>
<keyword evidence="1" id="KW-0998">Cell outer membrane</keyword>
<dbReference type="RefSeq" id="WP_074759710.1">
    <property type="nucleotide sequence ID" value="NZ_FNRF01000001.1"/>
</dbReference>
<dbReference type="Gene3D" id="2.170.130.10">
    <property type="entry name" value="TonB-dependent receptor, plug domain"/>
    <property type="match status" value="1"/>
</dbReference>
<evidence type="ECO:0000259" key="3">
    <source>
        <dbReference type="Pfam" id="PF07715"/>
    </source>
</evidence>
<reference evidence="4 5" key="1">
    <citation type="submission" date="2016-10" db="EMBL/GenBank/DDBJ databases">
        <authorList>
            <person name="de Groot N.N."/>
        </authorList>
    </citation>
    <scope>NUCLEOTIDE SEQUENCE [LARGE SCALE GENOMIC DNA]</scope>
    <source>
        <strain evidence="4 5">D31d</strain>
    </source>
</reference>
<dbReference type="InterPro" id="IPR039426">
    <property type="entry name" value="TonB-dep_rcpt-like"/>
</dbReference>
<dbReference type="SUPFAM" id="SSF56935">
    <property type="entry name" value="Porins"/>
    <property type="match status" value="1"/>
</dbReference>
<dbReference type="OrthoDB" id="1032271at2"/>
<protein>
    <submittedName>
        <fullName evidence="4">TonB-linked outer membrane protein, SusC/RagA family</fullName>
    </submittedName>
</protein>
<accession>A0A1H3X3T6</accession>
<dbReference type="GO" id="GO:0009279">
    <property type="term" value="C:cell outer membrane"/>
    <property type="evidence" value="ECO:0007669"/>
    <property type="project" value="UniProtKB-SubCell"/>
</dbReference>
<keyword evidence="1" id="KW-1134">Transmembrane beta strand</keyword>
<keyword evidence="2" id="KW-0732">Signal</keyword>
<keyword evidence="1" id="KW-0813">Transport</keyword>